<dbReference type="STRING" id="236814.IX39_16930"/>
<evidence type="ECO:0000256" key="1">
    <source>
        <dbReference type="SAM" id="SignalP"/>
    </source>
</evidence>
<evidence type="ECO:0000313" key="3">
    <source>
        <dbReference type="Proteomes" id="UP000028713"/>
    </source>
</evidence>
<accession>A0A085Z0W6</accession>
<sequence length="194" mass="22019">MKKTFIFLSLFLATQIFAQQQGNKNSFTLIKQAIGDLNKDGLQDKIILSEDTSNAKRPLRLQIFFLGSDRKFKSAFSSTEVFEPQNHEGENNSNQIPDIRVENNNLVISKEINGEKQEQTFRHNKGKFELISVFKIKSDENATIETKTDLIAGTITEITKKTGSKKSKKNQREITVNTLPNLDNIKSFSAEFSQ</sequence>
<organism evidence="2 3">
    <name type="scientific">Chryseobacterium formosense</name>
    <dbReference type="NCBI Taxonomy" id="236814"/>
    <lineage>
        <taxon>Bacteria</taxon>
        <taxon>Pseudomonadati</taxon>
        <taxon>Bacteroidota</taxon>
        <taxon>Flavobacteriia</taxon>
        <taxon>Flavobacteriales</taxon>
        <taxon>Weeksellaceae</taxon>
        <taxon>Chryseobacterium group</taxon>
        <taxon>Chryseobacterium</taxon>
    </lineage>
</organism>
<keyword evidence="1" id="KW-0732">Signal</keyword>
<reference evidence="2 3" key="1">
    <citation type="submission" date="2014-07" db="EMBL/GenBank/DDBJ databases">
        <title>Genome of Chryseobacterium formosense LMG 24722.</title>
        <authorList>
            <person name="Pipes S.E."/>
            <person name="Stropko S.J."/>
            <person name="Newman J.D."/>
        </authorList>
    </citation>
    <scope>NUCLEOTIDE SEQUENCE [LARGE SCALE GENOMIC DNA]</scope>
    <source>
        <strain evidence="2 3">LMG 24722</strain>
    </source>
</reference>
<feature type="signal peptide" evidence="1">
    <location>
        <begin position="1"/>
        <end position="18"/>
    </location>
</feature>
<keyword evidence="3" id="KW-1185">Reference proteome</keyword>
<evidence type="ECO:0000313" key="2">
    <source>
        <dbReference type="EMBL" id="KFE98079.1"/>
    </source>
</evidence>
<gene>
    <name evidence="2" type="ORF">IX39_16930</name>
</gene>
<protein>
    <submittedName>
        <fullName evidence="2">Uncharacterized protein</fullName>
    </submittedName>
</protein>
<dbReference type="Proteomes" id="UP000028713">
    <property type="component" value="Unassembled WGS sequence"/>
</dbReference>
<dbReference type="EMBL" id="JPRP01000003">
    <property type="protein sequence ID" value="KFE98079.1"/>
    <property type="molecule type" value="Genomic_DNA"/>
</dbReference>
<feature type="chain" id="PRO_5001800395" evidence="1">
    <location>
        <begin position="19"/>
        <end position="194"/>
    </location>
</feature>
<dbReference type="AlphaFoldDB" id="A0A085Z0W6"/>
<name>A0A085Z0W6_9FLAO</name>
<proteinExistence type="predicted"/>
<comment type="caution">
    <text evidence="2">The sequence shown here is derived from an EMBL/GenBank/DDBJ whole genome shotgun (WGS) entry which is preliminary data.</text>
</comment>
<dbReference type="OrthoDB" id="86940at2"/>
<dbReference type="RefSeq" id="WP_034678562.1">
    <property type="nucleotide sequence ID" value="NZ_FPAP01000003.1"/>
</dbReference>